<organism evidence="1 2">
    <name type="scientific">Fusobacterium pseudoperiodonticum</name>
    <dbReference type="NCBI Taxonomy" id="2663009"/>
    <lineage>
        <taxon>Bacteria</taxon>
        <taxon>Fusobacteriati</taxon>
        <taxon>Fusobacteriota</taxon>
        <taxon>Fusobacteriia</taxon>
        <taxon>Fusobacteriales</taxon>
        <taxon>Fusobacteriaceae</taxon>
        <taxon>Fusobacterium</taxon>
    </lineage>
</organism>
<dbReference type="Proteomes" id="UP000228552">
    <property type="component" value="Chromosome"/>
</dbReference>
<name>A0AAD0ALR7_9FUSO</name>
<dbReference type="AlphaFoldDB" id="A0AAD0ALR7"/>
<reference evidence="1 2" key="1">
    <citation type="submission" date="2017-11" db="EMBL/GenBank/DDBJ databases">
        <title>Genome sequencing of Fusobacterium periodonticum KCOM 1263.</title>
        <authorList>
            <person name="Kook J.-K."/>
            <person name="Park S.-N."/>
            <person name="Lim Y.K."/>
        </authorList>
    </citation>
    <scope>NUCLEOTIDE SEQUENCE [LARGE SCALE GENOMIC DNA]</scope>
    <source>
        <strain evidence="1 2">KCOM 1263</strain>
    </source>
</reference>
<accession>A0AAD0ALR7</accession>
<sequence>MKEYILDTFKIGMSEKEAEKYFSKEIKKMNITERKIYLKNERKYFKFFKILLKRNRKFIIKIREYFEYEISNLFKKEQKMLKKEIININKFNFKFKNMHLKNRKYLEIFLKISYRDAFGYQGMYTIYFPKDKIYINAITDYQFIIIFINNNKEEIIKIAKKCKLFIGLL</sequence>
<proteinExistence type="predicted"/>
<dbReference type="RefSeq" id="WP_099987389.1">
    <property type="nucleotide sequence ID" value="NZ_CP024700.1"/>
</dbReference>
<gene>
    <name evidence="1" type="ORF">CTM74_05715</name>
</gene>
<evidence type="ECO:0000313" key="2">
    <source>
        <dbReference type="Proteomes" id="UP000228552"/>
    </source>
</evidence>
<evidence type="ECO:0000313" key="1">
    <source>
        <dbReference type="EMBL" id="ATV61361.1"/>
    </source>
</evidence>
<keyword evidence="2" id="KW-1185">Reference proteome</keyword>
<protein>
    <submittedName>
        <fullName evidence="1">Uncharacterized protein</fullName>
    </submittedName>
</protein>
<dbReference type="EMBL" id="CP024700">
    <property type="protein sequence ID" value="ATV61361.1"/>
    <property type="molecule type" value="Genomic_DNA"/>
</dbReference>